<dbReference type="AlphaFoldDB" id="W4K9Z3"/>
<dbReference type="HOGENOM" id="CLU_573711_0_0_1"/>
<protein>
    <submittedName>
        <fullName evidence="2">Uncharacterized protein</fullName>
    </submittedName>
</protein>
<accession>W4K9Z3</accession>
<dbReference type="KEGG" id="hir:HETIRDRAFT_417931"/>
<feature type="region of interest" description="Disordered" evidence="1">
    <location>
        <begin position="72"/>
        <end position="115"/>
    </location>
</feature>
<dbReference type="Proteomes" id="UP000030671">
    <property type="component" value="Unassembled WGS sequence"/>
</dbReference>
<dbReference type="RefSeq" id="XP_009546472.1">
    <property type="nucleotide sequence ID" value="XM_009548177.1"/>
</dbReference>
<evidence type="ECO:0000313" key="2">
    <source>
        <dbReference type="EMBL" id="ETW81881.1"/>
    </source>
</evidence>
<proteinExistence type="predicted"/>
<feature type="compositionally biased region" description="Basic and acidic residues" evidence="1">
    <location>
        <begin position="72"/>
        <end position="82"/>
    </location>
</feature>
<gene>
    <name evidence="2" type="ORF">HETIRDRAFT_417931</name>
</gene>
<keyword evidence="3" id="KW-1185">Reference proteome</keyword>
<dbReference type="GeneID" id="20673432"/>
<name>W4K9Z3_HETIT</name>
<reference evidence="2 3" key="1">
    <citation type="journal article" date="2012" name="New Phytol.">
        <title>Insight into trade-off between wood decay and parasitism from the genome of a fungal forest pathogen.</title>
        <authorList>
            <person name="Olson A."/>
            <person name="Aerts A."/>
            <person name="Asiegbu F."/>
            <person name="Belbahri L."/>
            <person name="Bouzid O."/>
            <person name="Broberg A."/>
            <person name="Canback B."/>
            <person name="Coutinho P.M."/>
            <person name="Cullen D."/>
            <person name="Dalman K."/>
            <person name="Deflorio G."/>
            <person name="van Diepen L.T."/>
            <person name="Dunand C."/>
            <person name="Duplessis S."/>
            <person name="Durling M."/>
            <person name="Gonthier P."/>
            <person name="Grimwood J."/>
            <person name="Fossdal C.G."/>
            <person name="Hansson D."/>
            <person name="Henrissat B."/>
            <person name="Hietala A."/>
            <person name="Himmelstrand K."/>
            <person name="Hoffmeister D."/>
            <person name="Hogberg N."/>
            <person name="James T.Y."/>
            <person name="Karlsson M."/>
            <person name="Kohler A."/>
            <person name="Kues U."/>
            <person name="Lee Y.H."/>
            <person name="Lin Y.C."/>
            <person name="Lind M."/>
            <person name="Lindquist E."/>
            <person name="Lombard V."/>
            <person name="Lucas S."/>
            <person name="Lunden K."/>
            <person name="Morin E."/>
            <person name="Murat C."/>
            <person name="Park J."/>
            <person name="Raffaello T."/>
            <person name="Rouze P."/>
            <person name="Salamov A."/>
            <person name="Schmutz J."/>
            <person name="Solheim H."/>
            <person name="Stahlberg J."/>
            <person name="Velez H."/>
            <person name="de Vries R.P."/>
            <person name="Wiebenga A."/>
            <person name="Woodward S."/>
            <person name="Yakovlev I."/>
            <person name="Garbelotto M."/>
            <person name="Martin F."/>
            <person name="Grigoriev I.V."/>
            <person name="Stenlid J."/>
        </authorList>
    </citation>
    <scope>NUCLEOTIDE SEQUENCE [LARGE SCALE GENOMIC DNA]</scope>
    <source>
        <strain evidence="2 3">TC 32-1</strain>
    </source>
</reference>
<dbReference type="InParanoid" id="W4K9Z3"/>
<evidence type="ECO:0000313" key="3">
    <source>
        <dbReference type="Proteomes" id="UP000030671"/>
    </source>
</evidence>
<organism evidence="2 3">
    <name type="scientific">Heterobasidion irregulare (strain TC 32-1)</name>
    <dbReference type="NCBI Taxonomy" id="747525"/>
    <lineage>
        <taxon>Eukaryota</taxon>
        <taxon>Fungi</taxon>
        <taxon>Dikarya</taxon>
        <taxon>Basidiomycota</taxon>
        <taxon>Agaricomycotina</taxon>
        <taxon>Agaricomycetes</taxon>
        <taxon>Russulales</taxon>
        <taxon>Bondarzewiaceae</taxon>
        <taxon>Heterobasidion</taxon>
        <taxon>Heterobasidion annosum species complex</taxon>
    </lineage>
</organism>
<evidence type="ECO:0000256" key="1">
    <source>
        <dbReference type="SAM" id="MobiDB-lite"/>
    </source>
</evidence>
<sequence length="476" mass="53874">MPSLSTPNPYASALTIVLRRHLERLQIQNRQLFDPSTPATAFLTKALMKAHLLQLRNTLLKRRCADLEKRHRELTETDDGGHGRPVYSQHPPQQDAPESKAHDPDQANSISEIKQRDERIAELGNGLRSAYTELYVYQVNEDRRVRQILAKEHGEHAKTVAALKNLIFRARCESAIKVTECAELERWAGELENKLVKMAAEQEFEKETYRIRLQQMEGTIKWMGELAQKRALEGEQMREEIDILRMENEIFRKQDVIRRENAISKSVTAEEGIPPKEAEGSTIAAHADCHTHLALALAGERQAKATAEQTAQHLQAQIRHARVLQQKHESFRQKMIDLLARMKAEKLAPKTNNTVEMEDLMLDATGQQNNCQQLLVNATGRGAGEDLPHEQRTTYVEDTLLSSTVQQAHTDSGMLSASPGPSHIPLSDHQLHQTGRLIESIMRDQGSPVPSHGFMELARRIPRSMWPEYLGVPAQT</sequence>
<dbReference type="EMBL" id="KI925458">
    <property type="protein sequence ID" value="ETW81881.1"/>
    <property type="molecule type" value="Genomic_DNA"/>
</dbReference>